<protein>
    <recommendedName>
        <fullName evidence="3">Enamine deaminase RidA (YjgF/YER057c/UK114 family)</fullName>
    </recommendedName>
</protein>
<reference evidence="1 2" key="1">
    <citation type="submission" date="2017-05" db="EMBL/GenBank/DDBJ databases">
        <title>Comparative genomic and metabolic analysis of manganese-oxidizing mechanisms in Celeribater manganoxidans DY25T: its adaption to the environment of polymetallic nodule.</title>
        <authorList>
            <person name="Wang X."/>
        </authorList>
    </citation>
    <scope>NUCLEOTIDE SEQUENCE [LARGE SCALE GENOMIC DNA]</scope>
    <source>
        <strain evidence="1 2">DY25</strain>
    </source>
</reference>
<sequence length="136" mass="14034">MSADLTAATSPADLVTRFGGSARAALATVAGGAGFFAVTPQAPYDDNLTTAEQAQQLFAKAEARLREIGSDKGAMMFATILLRDISDVAEFNAVWDAWVADVAPPARACFEARLASPAMKVELIIVAACAPADTAG</sequence>
<evidence type="ECO:0000313" key="2">
    <source>
        <dbReference type="Proteomes" id="UP000219050"/>
    </source>
</evidence>
<dbReference type="Proteomes" id="UP000219050">
    <property type="component" value="Chromosome"/>
</dbReference>
<dbReference type="EMBL" id="CP021404">
    <property type="protein sequence ID" value="ATI41162.1"/>
    <property type="molecule type" value="Genomic_DNA"/>
</dbReference>
<dbReference type="OrthoDB" id="9803101at2"/>
<accession>A0A291LWU1</accession>
<dbReference type="InterPro" id="IPR035709">
    <property type="entry name" value="YoaB-like"/>
</dbReference>
<organism evidence="1 2">
    <name type="scientific">Pacificitalea manganoxidans</name>
    <dbReference type="NCBI Taxonomy" id="1411902"/>
    <lineage>
        <taxon>Bacteria</taxon>
        <taxon>Pseudomonadati</taxon>
        <taxon>Pseudomonadota</taxon>
        <taxon>Alphaproteobacteria</taxon>
        <taxon>Rhodobacterales</taxon>
        <taxon>Paracoccaceae</taxon>
        <taxon>Pacificitalea</taxon>
    </lineage>
</organism>
<dbReference type="AlphaFoldDB" id="A0A291LWU1"/>
<name>A0A291LWU1_9RHOB</name>
<dbReference type="InterPro" id="IPR035959">
    <property type="entry name" value="RutC-like_sf"/>
</dbReference>
<dbReference type="PANTHER" id="PTHR47328">
    <property type="match status" value="1"/>
</dbReference>
<dbReference type="Gene3D" id="3.30.1330.40">
    <property type="entry name" value="RutC-like"/>
    <property type="match status" value="1"/>
</dbReference>
<proteinExistence type="predicted"/>
<dbReference type="Pfam" id="PF01042">
    <property type="entry name" value="Ribonuc_L-PSP"/>
    <property type="match status" value="1"/>
</dbReference>
<dbReference type="PANTHER" id="PTHR47328:SF1">
    <property type="entry name" value="RUTC FAMILY PROTEIN YOAB"/>
    <property type="match status" value="1"/>
</dbReference>
<gene>
    <name evidence="1" type="ORF">CBW24_03515</name>
</gene>
<dbReference type="InterPro" id="IPR006175">
    <property type="entry name" value="YjgF/YER057c/UK114"/>
</dbReference>
<dbReference type="SUPFAM" id="SSF55298">
    <property type="entry name" value="YjgF-like"/>
    <property type="match status" value="1"/>
</dbReference>
<dbReference type="KEGG" id="cmag:CBW24_03515"/>
<keyword evidence="2" id="KW-1185">Reference proteome</keyword>
<dbReference type="RefSeq" id="WP_097372696.1">
    <property type="nucleotide sequence ID" value="NZ_CP021404.1"/>
</dbReference>
<evidence type="ECO:0008006" key="3">
    <source>
        <dbReference type="Google" id="ProtNLM"/>
    </source>
</evidence>
<evidence type="ECO:0000313" key="1">
    <source>
        <dbReference type="EMBL" id="ATI41162.1"/>
    </source>
</evidence>